<evidence type="ECO:0000256" key="4">
    <source>
        <dbReference type="ARBA" id="ARBA00022963"/>
    </source>
</evidence>
<dbReference type="InterPro" id="IPR029058">
    <property type="entry name" value="AB_hydrolase_fold"/>
</dbReference>
<feature type="active site" description="Nucleophile" evidence="8">
    <location>
        <position position="157"/>
    </location>
</feature>
<feature type="active site" description="Charge relay system" evidence="8">
    <location>
        <position position="354"/>
    </location>
</feature>
<evidence type="ECO:0000256" key="8">
    <source>
        <dbReference type="PIRSR" id="PIRSR000862-1"/>
    </source>
</evidence>
<dbReference type="Proteomes" id="UP000075901">
    <property type="component" value="Unassembled WGS sequence"/>
</dbReference>
<dbReference type="PIRSF" id="PIRSF000862">
    <property type="entry name" value="Steryl_ester_lip"/>
    <property type="match status" value="1"/>
</dbReference>
<reference evidence="11" key="1">
    <citation type="submission" date="2013-09" db="EMBL/GenBank/DDBJ databases">
        <title>The Genome Sequence of Anopheles maculatus species B.</title>
        <authorList>
            <consortium name="The Broad Institute Genomics Platform"/>
            <person name="Neafsey D.E."/>
            <person name="Besansky N."/>
            <person name="Howell P."/>
            <person name="Walton C."/>
            <person name="Young S.K."/>
            <person name="Zeng Q."/>
            <person name="Gargeya S."/>
            <person name="Fitzgerald M."/>
            <person name="Haas B."/>
            <person name="Abouelleil A."/>
            <person name="Allen A.W."/>
            <person name="Alvarado L."/>
            <person name="Arachchi H.M."/>
            <person name="Berlin A.M."/>
            <person name="Chapman S.B."/>
            <person name="Gainer-Dewar J."/>
            <person name="Goldberg J."/>
            <person name="Griggs A."/>
            <person name="Gujja S."/>
            <person name="Hansen M."/>
            <person name="Howarth C."/>
            <person name="Imamovic A."/>
            <person name="Ireland A."/>
            <person name="Larimer J."/>
            <person name="McCowan C."/>
            <person name="Murphy C."/>
            <person name="Pearson M."/>
            <person name="Poon T.W."/>
            <person name="Priest M."/>
            <person name="Roberts A."/>
            <person name="Saif S."/>
            <person name="Shea T."/>
            <person name="Sisk P."/>
            <person name="Sykes S."/>
            <person name="Wortman J."/>
            <person name="Nusbaum C."/>
            <person name="Birren B."/>
        </authorList>
    </citation>
    <scope>NUCLEOTIDE SEQUENCE [LARGE SCALE GENOMIC DNA]</scope>
    <source>
        <strain evidence="11">maculatus3</strain>
    </source>
</reference>
<sequence>MLIGIAKGKFSIDIIDGQLTTVELINKYGYRGQTYTVTTSDGYRLAMHRLRRKEGSDPKLLPVLIVHGLLGSSADWVLIGPNDALAYQLANAGHDVWLGNTRGNRYSRQHVRLSPDEAEFWNFSWHEKGIYDIPAMIDFILNQTQPLSDQVYYIGLSEGSTVYFTMTSSLPQYNGKIRLAHTLAPAVLLDGVRSPLILSLSDSSPLLISLTQSAKIGELFKWSEQQNGFIQTICPPFAKRNPCIVVFENLFGPNTEAIDMNVLQAMMGHCPSGASVKEPKHFNQIIQSGIFRPYQEDNTERIVKPYNLTLSDAPVHIYYGLNDFIVHPKNVRRFATVLPNVREVRAVGGKKFTHIDFLIAKRVKSTVYSKILYNLRNDAQKNPQTL</sequence>
<accession>A0A182SLT1</accession>
<dbReference type="InterPro" id="IPR025483">
    <property type="entry name" value="Lipase_euk"/>
</dbReference>
<evidence type="ECO:0000313" key="10">
    <source>
        <dbReference type="EnsemblMetazoa" id="AMAM009318-PA"/>
    </source>
</evidence>
<keyword evidence="5" id="KW-0443">Lipid metabolism</keyword>
<proteinExistence type="inferred from homology"/>
<evidence type="ECO:0000313" key="11">
    <source>
        <dbReference type="Proteomes" id="UP000075901"/>
    </source>
</evidence>
<dbReference type="AlphaFoldDB" id="A0A182SLT1"/>
<dbReference type="GO" id="GO:0016042">
    <property type="term" value="P:lipid catabolic process"/>
    <property type="evidence" value="ECO:0007669"/>
    <property type="project" value="UniProtKB-KW"/>
</dbReference>
<comment type="similarity">
    <text evidence="1 7">Belongs to the AB hydrolase superfamily. Lipase family.</text>
</comment>
<evidence type="ECO:0000256" key="5">
    <source>
        <dbReference type="ARBA" id="ARBA00023098"/>
    </source>
</evidence>
<dbReference type="SUPFAM" id="SSF53474">
    <property type="entry name" value="alpha/beta-Hydrolases"/>
    <property type="match status" value="1"/>
</dbReference>
<dbReference type="InterPro" id="IPR006693">
    <property type="entry name" value="AB_hydrolase_lipase"/>
</dbReference>
<protein>
    <recommendedName>
        <fullName evidence="7">Lipase</fullName>
    </recommendedName>
</protein>
<dbReference type="EnsemblMetazoa" id="AMAM009318-RA">
    <property type="protein sequence ID" value="AMAM009318-PA"/>
    <property type="gene ID" value="AMAM009318"/>
</dbReference>
<keyword evidence="11" id="KW-1185">Reference proteome</keyword>
<reference evidence="10" key="2">
    <citation type="submission" date="2020-05" db="UniProtKB">
        <authorList>
            <consortium name="EnsemblMetazoa"/>
        </authorList>
    </citation>
    <scope>IDENTIFICATION</scope>
    <source>
        <strain evidence="10">maculatus3</strain>
    </source>
</reference>
<evidence type="ECO:0000259" key="9">
    <source>
        <dbReference type="Pfam" id="PF04083"/>
    </source>
</evidence>
<evidence type="ECO:0000256" key="3">
    <source>
        <dbReference type="ARBA" id="ARBA00022801"/>
    </source>
</evidence>
<dbReference type="Gene3D" id="3.40.50.1820">
    <property type="entry name" value="alpha/beta hydrolase"/>
    <property type="match status" value="1"/>
</dbReference>
<keyword evidence="3 7" id="KW-0378">Hydrolase</keyword>
<feature type="domain" description="Partial AB-hydrolase lipase" evidence="9">
    <location>
        <begin position="22"/>
        <end position="78"/>
    </location>
</feature>
<keyword evidence="6" id="KW-0325">Glycoprotein</keyword>
<feature type="active site" description="Charge relay system" evidence="8">
    <location>
        <position position="323"/>
    </location>
</feature>
<dbReference type="FunFam" id="3.40.50.1820:FF:000057">
    <property type="entry name" value="Lipase"/>
    <property type="match status" value="1"/>
</dbReference>
<evidence type="ECO:0000256" key="2">
    <source>
        <dbReference type="ARBA" id="ARBA00022729"/>
    </source>
</evidence>
<name>A0A182SLT1_9DIPT</name>
<organism evidence="10 11">
    <name type="scientific">Anopheles maculatus</name>
    <dbReference type="NCBI Taxonomy" id="74869"/>
    <lineage>
        <taxon>Eukaryota</taxon>
        <taxon>Metazoa</taxon>
        <taxon>Ecdysozoa</taxon>
        <taxon>Arthropoda</taxon>
        <taxon>Hexapoda</taxon>
        <taxon>Insecta</taxon>
        <taxon>Pterygota</taxon>
        <taxon>Neoptera</taxon>
        <taxon>Endopterygota</taxon>
        <taxon>Diptera</taxon>
        <taxon>Nematocera</taxon>
        <taxon>Culicoidea</taxon>
        <taxon>Culicidae</taxon>
        <taxon>Anophelinae</taxon>
        <taxon>Anopheles</taxon>
        <taxon>Anopheles maculatus group</taxon>
    </lineage>
</organism>
<keyword evidence="4 7" id="KW-0442">Lipid degradation</keyword>
<dbReference type="VEuPathDB" id="VectorBase:AMAM009318"/>
<evidence type="ECO:0000256" key="1">
    <source>
        <dbReference type="ARBA" id="ARBA00010701"/>
    </source>
</evidence>
<evidence type="ECO:0000256" key="6">
    <source>
        <dbReference type="ARBA" id="ARBA00023180"/>
    </source>
</evidence>
<dbReference type="GO" id="GO:0016788">
    <property type="term" value="F:hydrolase activity, acting on ester bonds"/>
    <property type="evidence" value="ECO:0007669"/>
    <property type="project" value="InterPro"/>
</dbReference>
<dbReference type="PANTHER" id="PTHR11005">
    <property type="entry name" value="LYSOSOMAL ACID LIPASE-RELATED"/>
    <property type="match status" value="1"/>
</dbReference>
<keyword evidence="2" id="KW-0732">Signal</keyword>
<dbReference type="Pfam" id="PF04083">
    <property type="entry name" value="Abhydro_lipase"/>
    <property type="match status" value="1"/>
</dbReference>
<evidence type="ECO:0000256" key="7">
    <source>
        <dbReference type="PIRNR" id="PIRNR000862"/>
    </source>
</evidence>